<dbReference type="GO" id="GO:0051301">
    <property type="term" value="P:cell division"/>
    <property type="evidence" value="ECO:0007669"/>
    <property type="project" value="UniProtKB-KW"/>
</dbReference>
<evidence type="ECO:0000256" key="9">
    <source>
        <dbReference type="SAM" id="Phobius"/>
    </source>
</evidence>
<keyword evidence="3" id="KW-0132">Cell division</keyword>
<keyword evidence="7" id="KW-0131">Cell cycle</keyword>
<dbReference type="PROSITE" id="PS51779">
    <property type="entry name" value="POTRA"/>
    <property type="match status" value="1"/>
</dbReference>
<comment type="caution">
    <text evidence="11">The sequence shown here is derived from an EMBL/GenBank/DDBJ whole genome shotgun (WGS) entry which is preliminary data.</text>
</comment>
<dbReference type="InterPro" id="IPR034746">
    <property type="entry name" value="POTRA"/>
</dbReference>
<reference evidence="11 12" key="1">
    <citation type="submission" date="2015-04" db="EMBL/GenBank/DDBJ databases">
        <title>Draft genome sequence of Rathayibacter toxicus strain FH-142 (AKA 70134 or CS 32), a Western Australian isolate.</title>
        <authorList>
            <consortium name="Consortium for Microbial Forensics and Genomics (microFORGE)"/>
            <person name="Knight B.M."/>
            <person name="Roberts D.P."/>
            <person name="Lin D."/>
            <person name="Hari K."/>
            <person name="Fletcher J."/>
            <person name="Melcher U."/>
            <person name="Blagden T."/>
            <person name="Luster D.G."/>
            <person name="Sechler A.J."/>
            <person name="Schneider W.L."/>
            <person name="Winegar R.A."/>
        </authorList>
    </citation>
    <scope>NUCLEOTIDE SEQUENCE [LARGE SCALE GENOMIC DNA]</scope>
    <source>
        <strain evidence="11 12">FH142</strain>
    </source>
</reference>
<feature type="transmembrane region" description="Helical" evidence="9">
    <location>
        <begin position="42"/>
        <end position="63"/>
    </location>
</feature>
<keyword evidence="5 9" id="KW-1133">Transmembrane helix</keyword>
<feature type="region of interest" description="Disordered" evidence="8">
    <location>
        <begin position="1"/>
        <end position="21"/>
    </location>
</feature>
<evidence type="ECO:0000313" key="12">
    <source>
        <dbReference type="Proteomes" id="UP000052979"/>
    </source>
</evidence>
<dbReference type="PATRIC" id="fig|145458.8.peg.2143"/>
<sequence length="264" mass="27460">MLGSARLSGTQRRAIARATRERRRYERDEVRRFSRRGRGPRTLVLAAVGSILALAVVAGLAAYSPLMAVRAIEISGTARVDAAAVSASLGGQLGVPLALVDQAAVGRELSAYPLIESYSVRTRPPETLVVSVVERTPIGVLPVDGRYELVDAAGVVIQTAEAAQVGYPLLTTPSGDASGKGFRAAADVLRVLPSSFRGKVTAAKATTGDDVSLTLANGAAVIWGRADQSAVKAVVLEKLIAATTPATVASYDVSSPQDAVVTRR</sequence>
<name>A0A0U1PSN2_9MICO</name>
<dbReference type="AlphaFoldDB" id="A0A0U1PSN2"/>
<accession>A0A0U1PSN2</accession>
<evidence type="ECO:0000256" key="7">
    <source>
        <dbReference type="ARBA" id="ARBA00023306"/>
    </source>
</evidence>
<comment type="subcellular location">
    <subcellularLocation>
        <location evidence="1">Membrane</location>
    </subcellularLocation>
</comment>
<dbReference type="InterPro" id="IPR005548">
    <property type="entry name" value="Cell_div_FtsQ/DivIB_C"/>
</dbReference>
<dbReference type="InterPro" id="IPR013685">
    <property type="entry name" value="POTRA_FtsQ_type"/>
</dbReference>
<proteinExistence type="predicted"/>
<evidence type="ECO:0000256" key="5">
    <source>
        <dbReference type="ARBA" id="ARBA00022989"/>
    </source>
</evidence>
<dbReference type="GO" id="GO:0005886">
    <property type="term" value="C:plasma membrane"/>
    <property type="evidence" value="ECO:0007669"/>
    <property type="project" value="TreeGrafter"/>
</dbReference>
<keyword evidence="12" id="KW-1185">Reference proteome</keyword>
<dbReference type="STRING" id="145458.APU90_01460"/>
<evidence type="ECO:0000256" key="6">
    <source>
        <dbReference type="ARBA" id="ARBA00023136"/>
    </source>
</evidence>
<dbReference type="PANTHER" id="PTHR37820">
    <property type="entry name" value="CELL DIVISION PROTEIN DIVIB"/>
    <property type="match status" value="1"/>
</dbReference>
<evidence type="ECO:0000256" key="8">
    <source>
        <dbReference type="SAM" id="MobiDB-lite"/>
    </source>
</evidence>
<dbReference type="Pfam" id="PF08478">
    <property type="entry name" value="POTRA_1"/>
    <property type="match status" value="1"/>
</dbReference>
<evidence type="ECO:0000256" key="2">
    <source>
        <dbReference type="ARBA" id="ARBA00022475"/>
    </source>
</evidence>
<dbReference type="InterPro" id="IPR050487">
    <property type="entry name" value="FtsQ_DivIB"/>
</dbReference>
<evidence type="ECO:0000259" key="10">
    <source>
        <dbReference type="PROSITE" id="PS51779"/>
    </source>
</evidence>
<dbReference type="EMBL" id="LBFI01000053">
    <property type="protein sequence ID" value="KKM44807.1"/>
    <property type="molecule type" value="Genomic_DNA"/>
</dbReference>
<evidence type="ECO:0000313" key="11">
    <source>
        <dbReference type="EMBL" id="KKM44807.1"/>
    </source>
</evidence>
<keyword evidence="4 9" id="KW-0812">Transmembrane</keyword>
<evidence type="ECO:0000256" key="1">
    <source>
        <dbReference type="ARBA" id="ARBA00004370"/>
    </source>
</evidence>
<evidence type="ECO:0000256" key="3">
    <source>
        <dbReference type="ARBA" id="ARBA00022618"/>
    </source>
</evidence>
<dbReference type="Pfam" id="PF03799">
    <property type="entry name" value="FtsQ_DivIB_C"/>
    <property type="match status" value="1"/>
</dbReference>
<dbReference type="eggNOG" id="COG1589">
    <property type="taxonomic scope" value="Bacteria"/>
</dbReference>
<keyword evidence="2" id="KW-1003">Cell membrane</keyword>
<feature type="domain" description="POTRA" evidence="10">
    <location>
        <begin position="67"/>
        <end position="135"/>
    </location>
</feature>
<protein>
    <recommendedName>
        <fullName evidence="10">POTRA domain-containing protein</fullName>
    </recommendedName>
</protein>
<organism evidence="11 12">
    <name type="scientific">Rathayibacter toxicus</name>
    <dbReference type="NCBI Taxonomy" id="145458"/>
    <lineage>
        <taxon>Bacteria</taxon>
        <taxon>Bacillati</taxon>
        <taxon>Actinomycetota</taxon>
        <taxon>Actinomycetes</taxon>
        <taxon>Micrococcales</taxon>
        <taxon>Microbacteriaceae</taxon>
        <taxon>Rathayibacter</taxon>
    </lineage>
</organism>
<keyword evidence="6 9" id="KW-0472">Membrane</keyword>
<gene>
    <name evidence="11" type="ORF">VT73_09425</name>
</gene>
<evidence type="ECO:0000256" key="4">
    <source>
        <dbReference type="ARBA" id="ARBA00022692"/>
    </source>
</evidence>
<dbReference type="Gene3D" id="3.10.20.310">
    <property type="entry name" value="membrane protein fhac"/>
    <property type="match status" value="1"/>
</dbReference>
<dbReference type="PANTHER" id="PTHR37820:SF1">
    <property type="entry name" value="CELL DIVISION PROTEIN FTSQ"/>
    <property type="match status" value="1"/>
</dbReference>
<dbReference type="Proteomes" id="UP000052979">
    <property type="component" value="Unassembled WGS sequence"/>
</dbReference>